<dbReference type="AlphaFoldDB" id="A0A4Z1G9V8"/>
<feature type="compositionally biased region" description="Polar residues" evidence="1">
    <location>
        <begin position="72"/>
        <end position="81"/>
    </location>
</feature>
<evidence type="ECO:0000256" key="1">
    <source>
        <dbReference type="SAM" id="MobiDB-lite"/>
    </source>
</evidence>
<name>A0A4Z1G9V8_9HELO</name>
<gene>
    <name evidence="2" type="ORF">BHYA_0236g00100</name>
</gene>
<reference evidence="2 3" key="1">
    <citation type="submission" date="2017-12" db="EMBL/GenBank/DDBJ databases">
        <title>Comparative genomics of Botrytis spp.</title>
        <authorList>
            <person name="Valero-Jimenez C.A."/>
            <person name="Tapia P."/>
            <person name="Veloso J."/>
            <person name="Silva-Moreno E."/>
            <person name="Staats M."/>
            <person name="Valdes J.H."/>
            <person name="Van Kan J.A.L."/>
        </authorList>
    </citation>
    <scope>NUCLEOTIDE SEQUENCE [LARGE SCALE GENOMIC DNA]</scope>
    <source>
        <strain evidence="2 3">Bh0001</strain>
    </source>
</reference>
<comment type="caution">
    <text evidence="2">The sequence shown here is derived from an EMBL/GenBank/DDBJ whole genome shotgun (WGS) entry which is preliminary data.</text>
</comment>
<feature type="region of interest" description="Disordered" evidence="1">
    <location>
        <begin position="65"/>
        <end position="84"/>
    </location>
</feature>
<accession>A0A4Z1G9V8</accession>
<organism evidence="2 3">
    <name type="scientific">Botrytis hyacinthi</name>
    <dbReference type="NCBI Taxonomy" id="278943"/>
    <lineage>
        <taxon>Eukaryota</taxon>
        <taxon>Fungi</taxon>
        <taxon>Dikarya</taxon>
        <taxon>Ascomycota</taxon>
        <taxon>Pezizomycotina</taxon>
        <taxon>Leotiomycetes</taxon>
        <taxon>Helotiales</taxon>
        <taxon>Sclerotiniaceae</taxon>
        <taxon>Botrytis</taxon>
    </lineage>
</organism>
<evidence type="ECO:0000313" key="3">
    <source>
        <dbReference type="Proteomes" id="UP000297814"/>
    </source>
</evidence>
<dbReference type="Proteomes" id="UP000297814">
    <property type="component" value="Unassembled WGS sequence"/>
</dbReference>
<protein>
    <submittedName>
        <fullName evidence="2">Uncharacterized protein</fullName>
    </submittedName>
</protein>
<dbReference type="EMBL" id="PQXK01000236">
    <property type="protein sequence ID" value="TGO33615.1"/>
    <property type="molecule type" value="Genomic_DNA"/>
</dbReference>
<sequence length="238" mass="26718">MKGFTAINASSRKTGSPIHTPYPAECFGTQSALDNQGLNHIIDLTTPSPPLLLRTSELKYSPISKPFEDTRTMSPTPNNPKDTVKTRIPLPHSFSQDVANPDHHKIFGKYFSTFYKIPTRSEFWATVMQAPADINTTSKKPPQRKLVTLIQDSENSVPPQTHARKDFWTIVMQTSENEPSSEKFLRDNSSGTTVRNLSSISLKKRPRKELLVAAVQKSAISTSSRKRPRIDPWVVCLE</sequence>
<evidence type="ECO:0000313" key="2">
    <source>
        <dbReference type="EMBL" id="TGO33615.1"/>
    </source>
</evidence>
<proteinExistence type="predicted"/>
<keyword evidence="3" id="KW-1185">Reference proteome</keyword>